<feature type="transmembrane region" description="Helical" evidence="1">
    <location>
        <begin position="12"/>
        <end position="34"/>
    </location>
</feature>
<feature type="transmembrane region" description="Helical" evidence="1">
    <location>
        <begin position="115"/>
        <end position="134"/>
    </location>
</feature>
<keyword evidence="1" id="KW-0472">Membrane</keyword>
<keyword evidence="1" id="KW-1133">Transmembrane helix</keyword>
<feature type="transmembrane region" description="Helical" evidence="1">
    <location>
        <begin position="146"/>
        <end position="166"/>
    </location>
</feature>
<organism evidence="2 3">
    <name type="scientific">Microbacterium horticulturae</name>
    <dbReference type="NCBI Taxonomy" id="3028316"/>
    <lineage>
        <taxon>Bacteria</taxon>
        <taxon>Bacillati</taxon>
        <taxon>Actinomycetota</taxon>
        <taxon>Actinomycetes</taxon>
        <taxon>Micrococcales</taxon>
        <taxon>Microbacteriaceae</taxon>
        <taxon>Microbacterium</taxon>
    </lineage>
</organism>
<gene>
    <name evidence="2" type="ORF">PU630_08450</name>
</gene>
<name>A0ABY8C5E8_9MICO</name>
<keyword evidence="1" id="KW-0812">Transmembrane</keyword>
<keyword evidence="3" id="KW-1185">Reference proteome</keyword>
<dbReference type="RefSeq" id="WP_275279927.1">
    <property type="nucleotide sequence ID" value="NZ_CP119108.1"/>
</dbReference>
<dbReference type="Proteomes" id="UP001214553">
    <property type="component" value="Chromosome"/>
</dbReference>
<accession>A0ABY8C5E8</accession>
<proteinExistence type="predicted"/>
<evidence type="ECO:0000313" key="2">
    <source>
        <dbReference type="EMBL" id="WEG10552.1"/>
    </source>
</evidence>
<feature type="transmembrane region" description="Helical" evidence="1">
    <location>
        <begin position="88"/>
        <end position="109"/>
    </location>
</feature>
<protein>
    <recommendedName>
        <fullName evidence="4">Integral membrane protein</fullName>
    </recommendedName>
</protein>
<evidence type="ECO:0008006" key="4">
    <source>
        <dbReference type="Google" id="ProtNLM"/>
    </source>
</evidence>
<dbReference type="EMBL" id="CP119108">
    <property type="protein sequence ID" value="WEG10552.1"/>
    <property type="molecule type" value="Genomic_DNA"/>
</dbReference>
<sequence>MAERTVRAQTRLGGLLVSEEAVYGLILVAGMIIVGSENSDEAWDTMLTVLVTVLVFFAAHVYAGTLSRLADGRSSTIPRSLWGAARHSVGLLVVAVPPLAVLMLGATGIVEPETAVWFALGITALLLIIDGWLMAAAHSASFWTRVLGAAISGAFGIVLILLKVLIHH</sequence>
<feature type="transmembrane region" description="Helical" evidence="1">
    <location>
        <begin position="46"/>
        <end position="67"/>
    </location>
</feature>
<evidence type="ECO:0000256" key="1">
    <source>
        <dbReference type="SAM" id="Phobius"/>
    </source>
</evidence>
<reference evidence="2 3" key="1">
    <citation type="submission" date="2023-03" db="EMBL/GenBank/DDBJ databases">
        <title>Genome sequence of Microbacterium sp. KACC 23027.</title>
        <authorList>
            <person name="Kim S."/>
            <person name="Heo J."/>
            <person name="Kwon S.-W."/>
        </authorList>
    </citation>
    <scope>NUCLEOTIDE SEQUENCE [LARGE SCALE GENOMIC DNA]</scope>
    <source>
        <strain evidence="2 3">KACC 23027</strain>
    </source>
</reference>
<evidence type="ECO:0000313" key="3">
    <source>
        <dbReference type="Proteomes" id="UP001214553"/>
    </source>
</evidence>